<accession>A0A919UQ48</accession>
<comment type="caution">
    <text evidence="2">The sequence shown here is derived from an EMBL/GenBank/DDBJ whole genome shotgun (WGS) entry which is preliminary data.</text>
</comment>
<sequence length="69" mass="6860">MTLPTDDVGHHQPGPLLSRRAVLILFSSVVSGLSIAGLSVLGGVSVPLAAIAGLTALAAVAAGLHYLMD</sequence>
<organism evidence="2 3">
    <name type="scientific">Acrocarpospora phusangensis</name>
    <dbReference type="NCBI Taxonomy" id="1070424"/>
    <lineage>
        <taxon>Bacteria</taxon>
        <taxon>Bacillati</taxon>
        <taxon>Actinomycetota</taxon>
        <taxon>Actinomycetes</taxon>
        <taxon>Streptosporangiales</taxon>
        <taxon>Streptosporangiaceae</taxon>
        <taxon>Acrocarpospora</taxon>
    </lineage>
</organism>
<feature type="transmembrane region" description="Helical" evidence="1">
    <location>
        <begin position="21"/>
        <end position="42"/>
    </location>
</feature>
<keyword evidence="1" id="KW-1133">Transmembrane helix</keyword>
<keyword evidence="3" id="KW-1185">Reference proteome</keyword>
<evidence type="ECO:0000313" key="3">
    <source>
        <dbReference type="Proteomes" id="UP000640052"/>
    </source>
</evidence>
<dbReference type="AlphaFoldDB" id="A0A919UQ48"/>
<dbReference type="Proteomes" id="UP000640052">
    <property type="component" value="Unassembled WGS sequence"/>
</dbReference>
<keyword evidence="1" id="KW-0812">Transmembrane</keyword>
<reference evidence="2" key="1">
    <citation type="submission" date="2021-01" db="EMBL/GenBank/DDBJ databases">
        <title>Whole genome shotgun sequence of Acrocarpospora phusangensis NBRC 108782.</title>
        <authorList>
            <person name="Komaki H."/>
            <person name="Tamura T."/>
        </authorList>
    </citation>
    <scope>NUCLEOTIDE SEQUENCE</scope>
    <source>
        <strain evidence="2">NBRC 108782</strain>
    </source>
</reference>
<gene>
    <name evidence="2" type="ORF">Aph01nite_43530</name>
</gene>
<evidence type="ECO:0000313" key="2">
    <source>
        <dbReference type="EMBL" id="GIH26043.1"/>
    </source>
</evidence>
<dbReference type="EMBL" id="BOOA01000035">
    <property type="protein sequence ID" value="GIH26043.1"/>
    <property type="molecule type" value="Genomic_DNA"/>
</dbReference>
<name>A0A919UQ48_9ACTN</name>
<feature type="transmembrane region" description="Helical" evidence="1">
    <location>
        <begin position="48"/>
        <end position="68"/>
    </location>
</feature>
<protein>
    <submittedName>
        <fullName evidence="2">Uncharacterized protein</fullName>
    </submittedName>
</protein>
<evidence type="ECO:0000256" key="1">
    <source>
        <dbReference type="SAM" id="Phobius"/>
    </source>
</evidence>
<proteinExistence type="predicted"/>
<keyword evidence="1" id="KW-0472">Membrane</keyword>